<dbReference type="EMBL" id="AVPE01000005">
    <property type="protein sequence ID" value="KGX92808.1"/>
    <property type="molecule type" value="Genomic_DNA"/>
</dbReference>
<dbReference type="RefSeq" id="WP_036769538.1">
    <property type="nucleotide sequence ID" value="NZ_AULI01000007.1"/>
</dbReference>
<dbReference type="eggNOG" id="ENOG5033K0H">
    <property type="taxonomic scope" value="Bacteria"/>
</dbReference>
<organism evidence="2 3">
    <name type="scientific">Pontibacillus halophilus JSM 076056 = DSM 19796</name>
    <dbReference type="NCBI Taxonomy" id="1385510"/>
    <lineage>
        <taxon>Bacteria</taxon>
        <taxon>Bacillati</taxon>
        <taxon>Bacillota</taxon>
        <taxon>Bacilli</taxon>
        <taxon>Bacillales</taxon>
        <taxon>Bacillaceae</taxon>
        <taxon>Pontibacillus</taxon>
    </lineage>
</organism>
<evidence type="ECO:0000313" key="3">
    <source>
        <dbReference type="Proteomes" id="UP000030528"/>
    </source>
</evidence>
<keyword evidence="3" id="KW-1185">Reference proteome</keyword>
<dbReference type="STRING" id="1385510.GCA_000425205_01720"/>
<gene>
    <name evidence="2" type="ORF">N781_15705</name>
</gene>
<reference evidence="2 3" key="1">
    <citation type="submission" date="2013-08" db="EMBL/GenBank/DDBJ databases">
        <authorList>
            <person name="Huang J."/>
            <person name="Wang G."/>
        </authorList>
    </citation>
    <scope>NUCLEOTIDE SEQUENCE [LARGE SCALE GENOMIC DNA]</scope>
    <source>
        <strain evidence="2 3">JSM 076056</strain>
    </source>
</reference>
<protein>
    <submittedName>
        <fullName evidence="2">Uncharacterized protein</fullName>
    </submittedName>
</protein>
<dbReference type="InterPro" id="IPR031681">
    <property type="entry name" value="YwqH-like"/>
</dbReference>
<evidence type="ECO:0000256" key="1">
    <source>
        <dbReference type="SAM" id="Coils"/>
    </source>
</evidence>
<comment type="caution">
    <text evidence="2">The sequence shown here is derived from an EMBL/GenBank/DDBJ whole genome shotgun (WGS) entry which is preliminary data.</text>
</comment>
<name>A0A0A5GNH8_9BACI</name>
<dbReference type="Proteomes" id="UP000030528">
    <property type="component" value="Unassembled WGS sequence"/>
</dbReference>
<proteinExistence type="predicted"/>
<sequence>MADLSYLYNRLEEKQEQLERLHQAGRELNDVQDEFYDKRHLVKEPELTPTTWKGNLANEFDEIRERMDVAYTDVSSNQMGDAYAAITSKMDEIRSQIGILHDRISAERERLREERMNDNG</sequence>
<accession>A0A0A5GNH8</accession>
<dbReference type="AlphaFoldDB" id="A0A0A5GNH8"/>
<evidence type="ECO:0000313" key="2">
    <source>
        <dbReference type="EMBL" id="KGX92808.1"/>
    </source>
</evidence>
<dbReference type="Pfam" id="PF16888">
    <property type="entry name" value="YwqH-like"/>
    <property type="match status" value="1"/>
</dbReference>
<keyword evidence="1" id="KW-0175">Coiled coil</keyword>
<feature type="coiled-coil region" evidence="1">
    <location>
        <begin position="1"/>
        <end position="34"/>
    </location>
</feature>